<evidence type="ECO:0000259" key="3">
    <source>
        <dbReference type="PROSITE" id="PS50977"/>
    </source>
</evidence>
<evidence type="ECO:0000313" key="5">
    <source>
        <dbReference type="Proteomes" id="UP000031866"/>
    </source>
</evidence>
<organism evidence="4 5">
    <name type="scientific">Clostridium beijerinckii</name>
    <name type="common">Clostridium MP</name>
    <dbReference type="NCBI Taxonomy" id="1520"/>
    <lineage>
        <taxon>Bacteria</taxon>
        <taxon>Bacillati</taxon>
        <taxon>Bacillota</taxon>
        <taxon>Clostridia</taxon>
        <taxon>Eubacteriales</taxon>
        <taxon>Clostridiaceae</taxon>
        <taxon>Clostridium</taxon>
    </lineage>
</organism>
<reference evidence="5" key="1">
    <citation type="submission" date="2014-12" db="EMBL/GenBank/DDBJ databases">
        <title>Genome sequence of Clostridium beijerinckii strain 59B.</title>
        <authorList>
            <person name="Little G.T."/>
            <person name="Minton N.P."/>
        </authorList>
    </citation>
    <scope>NUCLEOTIDE SEQUENCE [LARGE SCALE GENOMIC DNA]</scope>
    <source>
        <strain evidence="5">59B</strain>
    </source>
</reference>
<keyword evidence="1 2" id="KW-0238">DNA-binding</keyword>
<name>A0A0B5QLX2_CLOBE</name>
<dbReference type="InterPro" id="IPR009057">
    <property type="entry name" value="Homeodomain-like_sf"/>
</dbReference>
<dbReference type="PRINTS" id="PR00455">
    <property type="entry name" value="HTHTETR"/>
</dbReference>
<dbReference type="AlphaFoldDB" id="A0A0B5QLX2"/>
<dbReference type="InterPro" id="IPR054422">
    <property type="entry name" value="TetR-like_HI_0893_C"/>
</dbReference>
<dbReference type="Proteomes" id="UP000031866">
    <property type="component" value="Chromosome"/>
</dbReference>
<dbReference type="STRING" id="1520.LF65_02603"/>
<dbReference type="RefSeq" id="WP_041896499.1">
    <property type="nucleotide sequence ID" value="NZ_CP010086.2"/>
</dbReference>
<dbReference type="KEGG" id="cbei:LF65_02603"/>
<dbReference type="Pfam" id="PF22604">
    <property type="entry name" value="TetR_HI_0893_C"/>
    <property type="match status" value="1"/>
</dbReference>
<dbReference type="GO" id="GO:0003677">
    <property type="term" value="F:DNA binding"/>
    <property type="evidence" value="ECO:0007669"/>
    <property type="project" value="UniProtKB-UniRule"/>
</dbReference>
<protein>
    <submittedName>
        <fullName evidence="4">TetR family transcriptional regulator</fullName>
    </submittedName>
</protein>
<dbReference type="SUPFAM" id="SSF46689">
    <property type="entry name" value="Homeodomain-like"/>
    <property type="match status" value="1"/>
</dbReference>
<dbReference type="OrthoDB" id="9812993at2"/>
<dbReference type="EMBL" id="CP010086">
    <property type="protein sequence ID" value="AJG99176.1"/>
    <property type="molecule type" value="Genomic_DNA"/>
</dbReference>
<evidence type="ECO:0000313" key="4">
    <source>
        <dbReference type="EMBL" id="AJG99176.1"/>
    </source>
</evidence>
<dbReference type="InterPro" id="IPR001647">
    <property type="entry name" value="HTH_TetR"/>
</dbReference>
<evidence type="ECO:0000256" key="2">
    <source>
        <dbReference type="PROSITE-ProRule" id="PRU00335"/>
    </source>
</evidence>
<accession>A0A0B5QLX2</accession>
<dbReference type="PANTHER" id="PTHR43479:SF11">
    <property type="entry name" value="ACREF_ENVCD OPERON REPRESSOR-RELATED"/>
    <property type="match status" value="1"/>
</dbReference>
<feature type="domain" description="HTH tetR-type" evidence="3">
    <location>
        <begin position="6"/>
        <end position="66"/>
    </location>
</feature>
<dbReference type="Pfam" id="PF00440">
    <property type="entry name" value="TetR_N"/>
    <property type="match status" value="1"/>
</dbReference>
<evidence type="ECO:0000256" key="1">
    <source>
        <dbReference type="ARBA" id="ARBA00023125"/>
    </source>
</evidence>
<proteinExistence type="predicted"/>
<dbReference type="PROSITE" id="PS50977">
    <property type="entry name" value="HTH_TETR_2"/>
    <property type="match status" value="1"/>
</dbReference>
<sequence>MFEEYNKVQKAVLETTLELISEKELQATSMSLISKVSGISTGSIYHYFDSKEAIINELYKGIVKFHSDQVLKDFYTSEITKIRFQRIWKNFIQFGVSYPKGFQFIEQYSFSPYISNEVKQQAYDRIWCGEAAILYAEAIEQGMFIELEPRLMVQMHYGSMVYLLKSYFQNKIELSDDIIQKVISSCWNAAIKGKNDL</sequence>
<dbReference type="Gene3D" id="1.10.357.10">
    <property type="entry name" value="Tetracycline Repressor, domain 2"/>
    <property type="match status" value="1"/>
</dbReference>
<dbReference type="InterPro" id="IPR050624">
    <property type="entry name" value="HTH-type_Tx_Regulator"/>
</dbReference>
<gene>
    <name evidence="4" type="ORF">LF65_02603</name>
</gene>
<feature type="DNA-binding region" description="H-T-H motif" evidence="2">
    <location>
        <begin position="29"/>
        <end position="48"/>
    </location>
</feature>
<dbReference type="PANTHER" id="PTHR43479">
    <property type="entry name" value="ACREF/ENVCD OPERON REPRESSOR-RELATED"/>
    <property type="match status" value="1"/>
</dbReference>